<dbReference type="Pfam" id="PF24894">
    <property type="entry name" value="Hexapep_GlmU"/>
    <property type="match status" value="1"/>
</dbReference>
<dbReference type="SUPFAM" id="SSF53448">
    <property type="entry name" value="Nucleotide-diphospho-sugar transferases"/>
    <property type="match status" value="1"/>
</dbReference>
<dbReference type="Pfam" id="PF00483">
    <property type="entry name" value="NTP_transferase"/>
    <property type="match status" value="1"/>
</dbReference>
<evidence type="ECO:0000256" key="1">
    <source>
        <dbReference type="ARBA" id="ARBA00010443"/>
    </source>
</evidence>
<evidence type="ECO:0000256" key="2">
    <source>
        <dbReference type="ARBA" id="ARBA00022679"/>
    </source>
</evidence>
<dbReference type="SUPFAM" id="SSF51161">
    <property type="entry name" value="Trimeric LpxA-like enzymes"/>
    <property type="match status" value="1"/>
</dbReference>
<dbReference type="GO" id="GO:0008878">
    <property type="term" value="F:glucose-1-phosphate adenylyltransferase activity"/>
    <property type="evidence" value="ECO:0007669"/>
    <property type="project" value="InterPro"/>
</dbReference>
<dbReference type="Gene3D" id="3.90.550.10">
    <property type="entry name" value="Spore Coat Polysaccharide Biosynthesis Protein SpsA, Chain A"/>
    <property type="match status" value="1"/>
</dbReference>
<dbReference type="GO" id="GO:0005978">
    <property type="term" value="P:glycogen biosynthetic process"/>
    <property type="evidence" value="ECO:0007669"/>
    <property type="project" value="UniProtKB-KW"/>
</dbReference>
<comment type="similarity">
    <text evidence="1">Belongs to the bacterial/plant glucose-1-phosphate adenylyltransferase family.</text>
</comment>
<evidence type="ECO:0000259" key="6">
    <source>
        <dbReference type="Pfam" id="PF24894"/>
    </source>
</evidence>
<comment type="caution">
    <text evidence="7">The sequence shown here is derived from an EMBL/GenBank/DDBJ whole genome shotgun (WGS) entry which is preliminary data.</text>
</comment>
<feature type="domain" description="Nucleotidyl transferase" evidence="5">
    <location>
        <begin position="9"/>
        <end position="258"/>
    </location>
</feature>
<evidence type="ECO:0000256" key="3">
    <source>
        <dbReference type="ARBA" id="ARBA00022695"/>
    </source>
</evidence>
<dbReference type="InterPro" id="IPR056818">
    <property type="entry name" value="GlmU/GlgC-like_hexapep"/>
</dbReference>
<dbReference type="PANTHER" id="PTHR43523">
    <property type="entry name" value="GLUCOSE-1-PHOSPHATE ADENYLYLTRANSFERASE-RELATED"/>
    <property type="match status" value="1"/>
</dbReference>
<dbReference type="InterPro" id="IPR011831">
    <property type="entry name" value="ADP-Glc_PPase"/>
</dbReference>
<dbReference type="InterPro" id="IPR005835">
    <property type="entry name" value="NTP_transferase_dom"/>
</dbReference>
<accession>A0A7V3YML5</accession>
<evidence type="ECO:0000256" key="4">
    <source>
        <dbReference type="ARBA" id="ARBA00023056"/>
    </source>
</evidence>
<dbReference type="InterPro" id="IPR011004">
    <property type="entry name" value="Trimer_LpxA-like_sf"/>
</dbReference>
<dbReference type="PANTHER" id="PTHR43523:SF2">
    <property type="entry name" value="GLUCOSE-1-PHOSPHATE ADENYLYLTRANSFERASE"/>
    <property type="match status" value="1"/>
</dbReference>
<gene>
    <name evidence="7" type="ORF">ENU96_07190</name>
</gene>
<sequence length="420" mass="46954">MNMPPIRYAMILAGGKGDRLSVLSVERAKAAVPFGGCYRLIDFPLSNCVNSGIYDIGVLTQYQPRSLIEHIGAGRPWDLDRKQGGIELLQPYLGRTVGGWYRGTGDALYQNMNIILRKRVPHLLVLSGDHVYLMDYNPLMAYHIDRDADVTLVVTRVREEDVSRFGVVAVDEDNWITRFEEKPSVPWSTIAFMGIYVFRTEFLVEKLLENAREGKFDLVRDTIIASVGKVRMQAYFYTGPWFDVGTIRAYWEANMHLLAPLPSFNLYDPDWVIYTNRPPYPPTQICKGARVASSIIGEGAVIRGEVVHSVIFPGVVVEEGAQVHDSIIFNDSVVGERARVFLSILDKRVVVEKGAVVGYGNDLTPNDARPDLLDWGVNLVGKGSVIPEGMVIHRNCLIGIGVQRERFEGLKELRSGSVIV</sequence>
<dbReference type="CDD" id="cd04651">
    <property type="entry name" value="LbH_G1P_AT_C"/>
    <property type="match status" value="1"/>
</dbReference>
<reference evidence="7" key="1">
    <citation type="journal article" date="2020" name="mSystems">
        <title>Genome- and Community-Level Interaction Insights into Carbon Utilization and Element Cycling Functions of Hydrothermarchaeota in Hydrothermal Sediment.</title>
        <authorList>
            <person name="Zhou Z."/>
            <person name="Liu Y."/>
            <person name="Xu W."/>
            <person name="Pan J."/>
            <person name="Luo Z.H."/>
            <person name="Li M."/>
        </authorList>
    </citation>
    <scope>NUCLEOTIDE SEQUENCE [LARGE SCALE GENOMIC DNA]</scope>
    <source>
        <strain evidence="7">SpSt-716</strain>
    </source>
</reference>
<name>A0A7V3YML5_9BACT</name>
<proteinExistence type="inferred from homology"/>
<keyword evidence="2 7" id="KW-0808">Transferase</keyword>
<dbReference type="EMBL" id="DTEN01000287">
    <property type="protein sequence ID" value="HGI75443.1"/>
    <property type="molecule type" value="Genomic_DNA"/>
</dbReference>
<evidence type="ECO:0000259" key="5">
    <source>
        <dbReference type="Pfam" id="PF00483"/>
    </source>
</evidence>
<organism evidence="7">
    <name type="scientific">Candidatus Caldatribacterium californiense</name>
    <dbReference type="NCBI Taxonomy" id="1454726"/>
    <lineage>
        <taxon>Bacteria</taxon>
        <taxon>Pseudomonadati</taxon>
        <taxon>Atribacterota</taxon>
        <taxon>Atribacteria</taxon>
        <taxon>Atribacterales</taxon>
        <taxon>Candidatus Caldatribacteriaceae</taxon>
        <taxon>Candidatus Caldatribacterium</taxon>
    </lineage>
</organism>
<keyword evidence="4" id="KW-0320">Glycogen biosynthesis</keyword>
<dbReference type="Gene3D" id="2.160.10.10">
    <property type="entry name" value="Hexapeptide repeat proteins"/>
    <property type="match status" value="1"/>
</dbReference>
<feature type="domain" description="Glucose-1-phosphate adenylyltransferase/Bifunctional protein GlmU-like C-terminal hexapeptide" evidence="6">
    <location>
        <begin position="289"/>
        <end position="361"/>
    </location>
</feature>
<evidence type="ECO:0000313" key="7">
    <source>
        <dbReference type="EMBL" id="HGI75443.1"/>
    </source>
</evidence>
<protein>
    <submittedName>
        <fullName evidence="7">Glucose-1-phosphate adenylyltransferase</fullName>
    </submittedName>
</protein>
<dbReference type="CDD" id="cd02508">
    <property type="entry name" value="ADP_Glucose_PP"/>
    <property type="match status" value="1"/>
</dbReference>
<dbReference type="InterPro" id="IPR029044">
    <property type="entry name" value="Nucleotide-diphossugar_trans"/>
</dbReference>
<dbReference type="AlphaFoldDB" id="A0A7V3YML5"/>
<keyword evidence="3 7" id="KW-0548">Nucleotidyltransferase</keyword>